<gene>
    <name evidence="2" type="ORF">SAP029A_031</name>
    <name evidence="3" type="ORF">SAP039A_015</name>
    <name evidence="4" type="ORF">SAP099A_011</name>
</gene>
<feature type="transmembrane region" description="Helical" evidence="1">
    <location>
        <begin position="30"/>
        <end position="51"/>
    </location>
</feature>
<geneLocation type="plasmid" evidence="2">
    <name>pWBG746</name>
</geneLocation>
<evidence type="ECO:0000313" key="5">
    <source>
        <dbReference type="EMBL" id="BAC54515.1"/>
    </source>
</evidence>
<feature type="transmembrane region" description="Helical" evidence="1">
    <location>
        <begin position="106"/>
        <end position="130"/>
    </location>
</feature>
<accession>A1KWV3</accession>
<reference evidence="5" key="1">
    <citation type="submission" date="2001-01" db="EMBL/GenBank/DDBJ databases">
        <title>Complete nucleotide sequence of Staphylococcus aureus E-1 EDINA plasmid.</title>
        <authorList>
            <person name="Sugai M."/>
            <person name="Yamaguchi T."/>
            <person name="Hayashi T."/>
            <person name="Nakasone K."/>
            <person name="Takami H."/>
        </authorList>
    </citation>
    <scope>NUCLEOTIDE SEQUENCE</scope>
    <source>
        <strain evidence="5">E-1</strain>
        <plasmid evidence="5">EDINA plasmid</plasmid>
    </source>
</reference>
<reference evidence="2" key="2">
    <citation type="submission" date="2009-08" db="EMBL/GenBank/DDBJ databases">
        <authorList>
            <person name="Gill J."/>
            <person name="Borman J."/>
            <person name="Shetty J."/>
            <person name="Hostetler J."/>
            <person name="Durkin S."/>
            <person name="Montgomery B."/>
        </authorList>
    </citation>
    <scope>NUCLEOTIDE SEQUENCE</scope>
    <source>
        <strain evidence="3">K153N</strain>
        <strain evidence="4">SK1271</strain>
        <strain evidence="2">WB43S</strain>
        <plasmid evidence="4">pSK156</plasmid>
        <plasmid evidence="2">pWBG746</plasmid>
        <plasmid evidence="3">pWBG747</plasmid>
    </source>
</reference>
<keyword evidence="1" id="KW-1133">Transmembrane helix</keyword>
<geneLocation type="plasmid" evidence="4">
    <name>pSK156</name>
</geneLocation>
<evidence type="ECO:0000313" key="2">
    <source>
        <dbReference type="EMBL" id="ACZ58732.1"/>
    </source>
</evidence>
<dbReference type="EMBL" id="GQ900448">
    <property type="protein sequence ID" value="ADA80053.1"/>
    <property type="molecule type" value="Genomic_DNA"/>
</dbReference>
<protein>
    <recommendedName>
        <fullName evidence="6">DUF3278 domain-containing protein</fullName>
    </recommendedName>
</protein>
<evidence type="ECO:0000313" key="4">
    <source>
        <dbReference type="EMBL" id="ADA80053.1"/>
    </source>
</evidence>
<proteinExistence type="predicted"/>
<feature type="transmembrane region" description="Helical" evidence="1">
    <location>
        <begin position="57"/>
        <end position="79"/>
    </location>
</feature>
<geneLocation type="plasmid" evidence="3">
    <name>pWBG747</name>
</geneLocation>
<dbReference type="EMBL" id="GQ900399">
    <property type="protein sequence ID" value="ACZ58954.1"/>
    <property type="molecule type" value="Genomic_DNA"/>
</dbReference>
<reference evidence="2" key="3">
    <citation type="submission" date="2009-12" db="EMBL/GenBank/DDBJ databases">
        <authorList>
            <person name="Summers A.O."/>
            <person name="Shearer J."/>
            <person name="Wireman J."/>
        </authorList>
    </citation>
    <scope>NUCLEOTIDE SEQUENCE</scope>
    <source>
        <strain evidence="3">K153N</strain>
        <strain evidence="4">SK1271</strain>
        <strain evidence="2">WB43S</strain>
        <plasmid evidence="4">pSK156</plasmid>
        <plasmid evidence="2">pWBG746</plasmid>
        <plasmid evidence="3">pWBG747</plasmid>
    </source>
</reference>
<feature type="transmembrane region" description="Helical" evidence="1">
    <location>
        <begin position="142"/>
        <end position="159"/>
    </location>
</feature>
<evidence type="ECO:0000313" key="3">
    <source>
        <dbReference type="EMBL" id="ACZ58954.1"/>
    </source>
</evidence>
<dbReference type="EMBL" id="AP003089">
    <property type="protein sequence ID" value="BAC54515.1"/>
    <property type="molecule type" value="Genomic_DNA"/>
</dbReference>
<name>A1KWV3_STAAU</name>
<dbReference type="EMBL" id="GQ900390">
    <property type="protein sequence ID" value="ACZ58732.1"/>
    <property type="molecule type" value="Genomic_DNA"/>
</dbReference>
<organism evidence="5">
    <name type="scientific">Staphylococcus aureus</name>
    <dbReference type="NCBI Taxonomy" id="1280"/>
    <lineage>
        <taxon>Bacteria</taxon>
        <taxon>Bacillati</taxon>
        <taxon>Bacillota</taxon>
        <taxon>Bacilli</taxon>
        <taxon>Bacillales</taxon>
        <taxon>Staphylococcaceae</taxon>
        <taxon>Staphylococcus</taxon>
    </lineage>
</organism>
<evidence type="ECO:0008006" key="6">
    <source>
        <dbReference type="Google" id="ProtNLM"/>
    </source>
</evidence>
<dbReference type="RefSeq" id="WP_012211147.1">
    <property type="nucleotide sequence ID" value="NC_010077.1"/>
</dbReference>
<evidence type="ECO:0000256" key="1">
    <source>
        <dbReference type="SAM" id="Phobius"/>
    </source>
</evidence>
<keyword evidence="5" id="KW-0614">Plasmid</keyword>
<keyword evidence="1" id="KW-0472">Membrane</keyword>
<geneLocation type="plasmid" evidence="5">
    <name>EDINA plasmid</name>
</geneLocation>
<dbReference type="AlphaFoldDB" id="A1KWV3"/>
<sequence length="168" mass="19804">MNSIEQKILNFILECKSTSDEREKIEITEILSRCLLHTYVFIALSMIISVIVDRIYFINSIGTIFLILIFLYISGFISIELRRKSLANINIYTYEEYQNKIKIIKFIGLFNGIYFGAGMFLFMEIVYKYIQNIDVNLNFTKIVLYILLGLPFGVFSYYIQKSKLNKEY</sequence>
<keyword evidence="1" id="KW-0812">Transmembrane</keyword>